<dbReference type="Proteomes" id="UP001305647">
    <property type="component" value="Unassembled WGS sequence"/>
</dbReference>
<name>A0AAN6SZ72_9PEZI</name>
<dbReference type="InterPro" id="IPR010730">
    <property type="entry name" value="HET"/>
</dbReference>
<dbReference type="PANTHER" id="PTHR24148">
    <property type="entry name" value="ANKYRIN REPEAT DOMAIN-CONTAINING PROTEIN 39 HOMOLOG-RELATED"/>
    <property type="match status" value="1"/>
</dbReference>
<feature type="domain" description="Heterokaryon incompatibility" evidence="1">
    <location>
        <begin position="30"/>
        <end position="173"/>
    </location>
</feature>
<dbReference type="InterPro" id="IPR052895">
    <property type="entry name" value="HetReg/Transcr_Mod"/>
</dbReference>
<dbReference type="EMBL" id="MU863651">
    <property type="protein sequence ID" value="KAK4099235.1"/>
    <property type="molecule type" value="Genomic_DNA"/>
</dbReference>
<proteinExistence type="predicted"/>
<keyword evidence="3" id="KW-1185">Reference proteome</keyword>
<dbReference type="AlphaFoldDB" id="A0AAN6SZ72"/>
<protein>
    <submittedName>
        <fullName evidence="2">HET-domain-containing protein</fullName>
    </submittedName>
</protein>
<evidence type="ECO:0000313" key="2">
    <source>
        <dbReference type="EMBL" id="KAK4099235.1"/>
    </source>
</evidence>
<dbReference type="PANTHER" id="PTHR24148:SF73">
    <property type="entry name" value="HET DOMAIN PROTEIN (AFU_ORTHOLOGUE AFUA_8G01020)"/>
    <property type="match status" value="1"/>
</dbReference>
<accession>A0AAN6SZ72</accession>
<evidence type="ECO:0000313" key="3">
    <source>
        <dbReference type="Proteomes" id="UP001305647"/>
    </source>
</evidence>
<sequence length="194" mass="22695">IRVLDLAPGAGDDPIRCSLSQQPLKGPESYEAVSYVWGDANRPHNIICNWRVPMIYDNDYALMAPNKVTDNFKVTDNLHKLLRHLRSPDESRRLWIDQICINQDDEAEKGGQIRMMAEIYAGASRVVIWLALDPRPVDIEEICHDMVHFDSFRHLNHFLENTPWFRRAWTFQESVMGREAIVVYEDWTRSWDVL</sequence>
<comment type="caution">
    <text evidence="2">The sequence shown here is derived from an EMBL/GenBank/DDBJ whole genome shotgun (WGS) entry which is preliminary data.</text>
</comment>
<organism evidence="2 3">
    <name type="scientific">Parathielavia hyrcaniae</name>
    <dbReference type="NCBI Taxonomy" id="113614"/>
    <lineage>
        <taxon>Eukaryota</taxon>
        <taxon>Fungi</taxon>
        <taxon>Dikarya</taxon>
        <taxon>Ascomycota</taxon>
        <taxon>Pezizomycotina</taxon>
        <taxon>Sordariomycetes</taxon>
        <taxon>Sordariomycetidae</taxon>
        <taxon>Sordariales</taxon>
        <taxon>Chaetomiaceae</taxon>
        <taxon>Parathielavia</taxon>
    </lineage>
</organism>
<reference evidence="2" key="2">
    <citation type="submission" date="2023-05" db="EMBL/GenBank/DDBJ databases">
        <authorList>
            <consortium name="Lawrence Berkeley National Laboratory"/>
            <person name="Steindorff A."/>
            <person name="Hensen N."/>
            <person name="Bonometti L."/>
            <person name="Westerberg I."/>
            <person name="Brannstrom I.O."/>
            <person name="Guillou S."/>
            <person name="Cros-Aarteil S."/>
            <person name="Calhoun S."/>
            <person name="Haridas S."/>
            <person name="Kuo A."/>
            <person name="Mondo S."/>
            <person name="Pangilinan J."/>
            <person name="Riley R."/>
            <person name="Labutti K."/>
            <person name="Andreopoulos B."/>
            <person name="Lipzen A."/>
            <person name="Chen C."/>
            <person name="Yanf M."/>
            <person name="Daum C."/>
            <person name="Ng V."/>
            <person name="Clum A."/>
            <person name="Ohm R."/>
            <person name="Martin F."/>
            <person name="Silar P."/>
            <person name="Natvig D."/>
            <person name="Lalanne C."/>
            <person name="Gautier V."/>
            <person name="Ament-Velasquez S.L."/>
            <person name="Kruys A."/>
            <person name="Hutchinson M.I."/>
            <person name="Powell A.J."/>
            <person name="Barry K."/>
            <person name="Miller A.N."/>
            <person name="Grigoriev I.V."/>
            <person name="Debuchy R."/>
            <person name="Gladieux P."/>
            <person name="Thoren M.H."/>
            <person name="Johannesson H."/>
        </authorList>
    </citation>
    <scope>NUCLEOTIDE SEQUENCE</scope>
    <source>
        <strain evidence="2">CBS 757.83</strain>
    </source>
</reference>
<reference evidence="2" key="1">
    <citation type="journal article" date="2023" name="Mol. Phylogenet. Evol.">
        <title>Genome-scale phylogeny and comparative genomics of the fungal order Sordariales.</title>
        <authorList>
            <person name="Hensen N."/>
            <person name="Bonometti L."/>
            <person name="Westerberg I."/>
            <person name="Brannstrom I.O."/>
            <person name="Guillou S."/>
            <person name="Cros-Aarteil S."/>
            <person name="Calhoun S."/>
            <person name="Haridas S."/>
            <person name="Kuo A."/>
            <person name="Mondo S."/>
            <person name="Pangilinan J."/>
            <person name="Riley R."/>
            <person name="LaButti K."/>
            <person name="Andreopoulos B."/>
            <person name="Lipzen A."/>
            <person name="Chen C."/>
            <person name="Yan M."/>
            <person name="Daum C."/>
            <person name="Ng V."/>
            <person name="Clum A."/>
            <person name="Steindorff A."/>
            <person name="Ohm R.A."/>
            <person name="Martin F."/>
            <person name="Silar P."/>
            <person name="Natvig D.O."/>
            <person name="Lalanne C."/>
            <person name="Gautier V."/>
            <person name="Ament-Velasquez S.L."/>
            <person name="Kruys A."/>
            <person name="Hutchinson M.I."/>
            <person name="Powell A.J."/>
            <person name="Barry K."/>
            <person name="Miller A.N."/>
            <person name="Grigoriev I.V."/>
            <person name="Debuchy R."/>
            <person name="Gladieux P."/>
            <person name="Hiltunen Thoren M."/>
            <person name="Johannesson H."/>
        </authorList>
    </citation>
    <scope>NUCLEOTIDE SEQUENCE</scope>
    <source>
        <strain evidence="2">CBS 757.83</strain>
    </source>
</reference>
<feature type="non-terminal residue" evidence="2">
    <location>
        <position position="1"/>
    </location>
</feature>
<dbReference type="Pfam" id="PF06985">
    <property type="entry name" value="HET"/>
    <property type="match status" value="1"/>
</dbReference>
<gene>
    <name evidence="2" type="ORF">N658DRAFT_430435</name>
</gene>
<evidence type="ECO:0000259" key="1">
    <source>
        <dbReference type="Pfam" id="PF06985"/>
    </source>
</evidence>